<keyword evidence="7 17" id="KW-0679">Respiratory chain</keyword>
<dbReference type="EC" id="7.1.1.8" evidence="2 17"/>
<keyword evidence="10" id="KW-0677">Repeat</keyword>
<evidence type="ECO:0000313" key="22">
    <source>
        <dbReference type="Proteomes" id="UP000297318"/>
    </source>
</evidence>
<evidence type="ECO:0000256" key="14">
    <source>
        <dbReference type="ARBA" id="ARBA00023004"/>
    </source>
</evidence>
<feature type="binding site" description="axial binding residue" evidence="19">
    <location>
        <position position="159"/>
    </location>
    <ligand>
        <name>heme c</name>
        <dbReference type="ChEBI" id="CHEBI:61717"/>
        <label>2</label>
    </ligand>
    <ligandPart>
        <name>Fe</name>
        <dbReference type="ChEBI" id="CHEBI:18248"/>
    </ligandPart>
</feature>
<evidence type="ECO:0000256" key="10">
    <source>
        <dbReference type="ARBA" id="ARBA00022737"/>
    </source>
</evidence>
<keyword evidence="11 17" id="KW-1278">Translocase</keyword>
<dbReference type="Proteomes" id="UP000297318">
    <property type="component" value="Unassembled WGS sequence"/>
</dbReference>
<dbReference type="GO" id="GO:0005506">
    <property type="term" value="F:iron ion binding"/>
    <property type="evidence" value="ECO:0007669"/>
    <property type="project" value="UniProtKB-UniRule"/>
</dbReference>
<comment type="subcellular location">
    <subcellularLocation>
        <location evidence="1 17">Cell membrane</location>
        <topology evidence="1 17">Multi-pass membrane protein</topology>
    </subcellularLocation>
</comment>
<dbReference type="Gene3D" id="1.10.760.10">
    <property type="entry name" value="Cytochrome c-like domain"/>
    <property type="match status" value="2"/>
</dbReference>
<protein>
    <recommendedName>
        <fullName evidence="3 17">Cytochrome bc1 complex cytochrome c subunit</fullName>
        <ecNumber evidence="2 17">7.1.1.8</ecNumber>
    </recommendedName>
</protein>
<dbReference type="GO" id="GO:0020037">
    <property type="term" value="F:heme binding"/>
    <property type="evidence" value="ECO:0007669"/>
    <property type="project" value="UniProtKB-UniRule"/>
</dbReference>
<organism evidence="21 22">
    <name type="scientific">Serinibacter arcticus</name>
    <dbReference type="NCBI Taxonomy" id="1655435"/>
    <lineage>
        <taxon>Bacteria</taxon>
        <taxon>Bacillati</taxon>
        <taxon>Actinomycetota</taxon>
        <taxon>Actinomycetes</taxon>
        <taxon>Micrococcales</taxon>
        <taxon>Beutenbergiaceae</taxon>
        <taxon>Serinibacter</taxon>
    </lineage>
</organism>
<dbReference type="AlphaFoldDB" id="A0A4Z1DZ19"/>
<evidence type="ECO:0000256" key="11">
    <source>
        <dbReference type="ARBA" id="ARBA00022967"/>
    </source>
</evidence>
<dbReference type="SUPFAM" id="SSF46626">
    <property type="entry name" value="Cytochrome c"/>
    <property type="match status" value="2"/>
</dbReference>
<evidence type="ECO:0000256" key="8">
    <source>
        <dbReference type="ARBA" id="ARBA00022692"/>
    </source>
</evidence>
<feature type="binding site" description="covalent" evidence="18">
    <location>
        <position position="59"/>
    </location>
    <ligand>
        <name>heme c</name>
        <dbReference type="ChEBI" id="CHEBI:61717"/>
        <label>1</label>
    </ligand>
</feature>
<evidence type="ECO:0000259" key="20">
    <source>
        <dbReference type="PROSITE" id="PS51007"/>
    </source>
</evidence>
<comment type="subunit">
    <text evidence="17">The cytochrome bc1 complex is composed of a cytochrome b (QcrB), the Rieske iron-sulfur protein (QcrA) and a diheme cytochrome c (QcrC) subunit.</text>
</comment>
<keyword evidence="4 17" id="KW-0813">Transport</keyword>
<keyword evidence="13 17" id="KW-1133">Transmembrane helix</keyword>
<feature type="binding site" description="axial binding residue" evidence="19">
    <location>
        <position position="63"/>
    </location>
    <ligand>
        <name>heme c</name>
        <dbReference type="ChEBI" id="CHEBI:61717"/>
        <label>1</label>
    </ligand>
    <ligandPart>
        <name>Fe</name>
        <dbReference type="ChEBI" id="CHEBI:18248"/>
    </ligandPart>
</feature>
<evidence type="ECO:0000256" key="19">
    <source>
        <dbReference type="PIRSR" id="PIRSR000007-51"/>
    </source>
</evidence>
<keyword evidence="8 17" id="KW-0812">Transmembrane</keyword>
<dbReference type="InterPro" id="IPR050597">
    <property type="entry name" value="Cytochrome_c_Oxidase_Subunit"/>
</dbReference>
<dbReference type="InterPro" id="IPR009152">
    <property type="entry name" value="bc1_cytC-su"/>
</dbReference>
<keyword evidence="6 17" id="KW-0349">Heme</keyword>
<dbReference type="PANTHER" id="PTHR33751:SF13">
    <property type="entry name" value="CYTOCHROME BC1 COMPLEX CYTOCHROME C SUBUNIT"/>
    <property type="match status" value="1"/>
</dbReference>
<feature type="binding site" description="covalent" evidence="18">
    <location>
        <position position="155"/>
    </location>
    <ligand>
        <name>heme c</name>
        <dbReference type="ChEBI" id="CHEBI:61717"/>
        <label>2</label>
    </ligand>
</feature>
<feature type="domain" description="Cytochrome c" evidence="20">
    <location>
        <begin position="46"/>
        <end position="126"/>
    </location>
</feature>
<evidence type="ECO:0000256" key="3">
    <source>
        <dbReference type="ARBA" id="ARBA00017819"/>
    </source>
</evidence>
<dbReference type="GO" id="GO:0008121">
    <property type="term" value="F:quinol-cytochrome-c reductase activity"/>
    <property type="evidence" value="ECO:0007669"/>
    <property type="project" value="UniProtKB-UniRule"/>
</dbReference>
<dbReference type="Pfam" id="PF13442">
    <property type="entry name" value="Cytochrome_CBB3"/>
    <property type="match status" value="2"/>
</dbReference>
<keyword evidence="14 17" id="KW-0408">Iron</keyword>
<evidence type="ECO:0000256" key="13">
    <source>
        <dbReference type="ARBA" id="ARBA00022989"/>
    </source>
</evidence>
<dbReference type="EMBL" id="RHPJ01000003">
    <property type="protein sequence ID" value="TGO04844.1"/>
    <property type="molecule type" value="Genomic_DNA"/>
</dbReference>
<accession>A0A4Z1DZ19</accession>
<keyword evidence="15 17" id="KW-0472">Membrane</keyword>
<dbReference type="PROSITE" id="PS51007">
    <property type="entry name" value="CYTC"/>
    <property type="match status" value="2"/>
</dbReference>
<feature type="transmembrane region" description="Helical" evidence="17">
    <location>
        <begin position="241"/>
        <end position="260"/>
    </location>
</feature>
<evidence type="ECO:0000256" key="17">
    <source>
        <dbReference type="PIRNR" id="PIRNR000007"/>
    </source>
</evidence>
<evidence type="ECO:0000256" key="16">
    <source>
        <dbReference type="ARBA" id="ARBA00029351"/>
    </source>
</evidence>
<name>A0A4Z1DZ19_9MICO</name>
<comment type="catalytic activity">
    <reaction evidence="16 17">
        <text>a quinol + 2 Fe(III)-[cytochrome c](out) = a quinone + 2 Fe(II)-[cytochrome c](out) + 2 H(+)(out)</text>
        <dbReference type="Rhea" id="RHEA:11484"/>
        <dbReference type="Rhea" id="RHEA-COMP:10350"/>
        <dbReference type="Rhea" id="RHEA-COMP:14399"/>
        <dbReference type="ChEBI" id="CHEBI:15378"/>
        <dbReference type="ChEBI" id="CHEBI:24646"/>
        <dbReference type="ChEBI" id="CHEBI:29033"/>
        <dbReference type="ChEBI" id="CHEBI:29034"/>
        <dbReference type="ChEBI" id="CHEBI:132124"/>
        <dbReference type="EC" id="7.1.1.8"/>
    </reaction>
</comment>
<evidence type="ECO:0000256" key="5">
    <source>
        <dbReference type="ARBA" id="ARBA00022475"/>
    </source>
</evidence>
<evidence type="ECO:0000313" key="21">
    <source>
        <dbReference type="EMBL" id="TGO04844.1"/>
    </source>
</evidence>
<evidence type="ECO:0000256" key="4">
    <source>
        <dbReference type="ARBA" id="ARBA00022448"/>
    </source>
</evidence>
<proteinExistence type="predicted"/>
<feature type="binding site" description="covalent" evidence="18">
    <location>
        <position position="62"/>
    </location>
    <ligand>
        <name>heme c</name>
        <dbReference type="ChEBI" id="CHEBI:61717"/>
        <label>1</label>
    </ligand>
</feature>
<gene>
    <name evidence="21" type="ORF">SERN_2437</name>
</gene>
<feature type="binding site" description="covalent" evidence="18">
    <location>
        <position position="158"/>
    </location>
    <ligand>
        <name>heme c</name>
        <dbReference type="ChEBI" id="CHEBI:61717"/>
        <label>2</label>
    </ligand>
</feature>
<evidence type="ECO:0000256" key="15">
    <source>
        <dbReference type="ARBA" id="ARBA00023136"/>
    </source>
</evidence>
<evidence type="ECO:0000256" key="12">
    <source>
        <dbReference type="ARBA" id="ARBA00022982"/>
    </source>
</evidence>
<reference evidence="21 22" key="1">
    <citation type="submission" date="2018-11" db="EMBL/GenBank/DDBJ databases">
        <title>Complete genome sequencing of the Actinobacteria Serinibacter sp. K3-2.</title>
        <authorList>
            <person name="Rakitin A.L."/>
            <person name="Beletsky A.V."/>
            <person name="Mardanov A.V."/>
            <person name="Ravin N.V."/>
            <person name="Gromova A.S."/>
            <person name="Filippova S.N."/>
            <person name="Gal'Chenko V.F."/>
        </authorList>
    </citation>
    <scope>NUCLEOTIDE SEQUENCE [LARGE SCALE GENOMIC DNA]</scope>
    <source>
        <strain evidence="21 22">K3-2</strain>
    </source>
</reference>
<keyword evidence="5 17" id="KW-1003">Cell membrane</keyword>
<dbReference type="PIRSF" id="PIRSF000007">
    <property type="entry name" value="Ubiq_cycred_cyc"/>
    <property type="match status" value="1"/>
</dbReference>
<evidence type="ECO:0000256" key="18">
    <source>
        <dbReference type="PIRSR" id="PIRSR000007-50"/>
    </source>
</evidence>
<sequence length="263" mass="26935">MVKALASARRHRFAPVVLMLFALLAVGGIYAVAAPQAAVADSASQDDVTEGEKLFQANCASCHGPSAEGRTDVAPSLIGVGAASVHFQVSTGRMPMAANAPQAPEKGVQFSTEQTAQLAAYVASLAPGPAIPDGEQVDPALGDAANGMLVFRTNCAMCHNAVGAGGALSEGKYAPSLFNSTPTEIYEAMLTGPQSMPVFNDENITPEAKRDVIAYLMEQRADDSSPGGANLGAIGPVSEGMWVWIIGMGALIGASVWIGAKSS</sequence>
<comment type="caution">
    <text evidence="21">The sequence shown here is derived from an EMBL/GenBank/DDBJ whole genome shotgun (WGS) entry which is preliminary data.</text>
</comment>
<dbReference type="InterPro" id="IPR036909">
    <property type="entry name" value="Cyt_c-like_dom_sf"/>
</dbReference>
<dbReference type="InterPro" id="IPR009056">
    <property type="entry name" value="Cyt_c-like_dom"/>
</dbReference>
<evidence type="ECO:0000256" key="6">
    <source>
        <dbReference type="ARBA" id="ARBA00022617"/>
    </source>
</evidence>
<dbReference type="GO" id="GO:0005886">
    <property type="term" value="C:plasma membrane"/>
    <property type="evidence" value="ECO:0007669"/>
    <property type="project" value="UniProtKB-SubCell"/>
</dbReference>
<evidence type="ECO:0000256" key="7">
    <source>
        <dbReference type="ARBA" id="ARBA00022660"/>
    </source>
</evidence>
<evidence type="ECO:0000256" key="2">
    <source>
        <dbReference type="ARBA" id="ARBA00012951"/>
    </source>
</evidence>
<keyword evidence="9 17" id="KW-0479">Metal-binding</keyword>
<evidence type="ECO:0000256" key="9">
    <source>
        <dbReference type="ARBA" id="ARBA00022723"/>
    </source>
</evidence>
<feature type="domain" description="Cytochrome c" evidence="20">
    <location>
        <begin position="142"/>
        <end position="220"/>
    </location>
</feature>
<keyword evidence="12 17" id="KW-0249">Electron transport</keyword>
<keyword evidence="22" id="KW-1185">Reference proteome</keyword>
<comment type="caution">
    <text evidence="17">Lacks conserved residue(s) required for the propagation of feature annotation.</text>
</comment>
<evidence type="ECO:0000256" key="1">
    <source>
        <dbReference type="ARBA" id="ARBA00004651"/>
    </source>
</evidence>
<comment type="PTM">
    <text evidence="18">Binds 2 heme c groups covalently per subunit.</text>
</comment>
<dbReference type="PANTHER" id="PTHR33751">
    <property type="entry name" value="CBB3-TYPE CYTOCHROME C OXIDASE SUBUNIT FIXP"/>
    <property type="match status" value="1"/>
</dbReference>